<keyword evidence="3" id="KW-0805">Transcription regulation</keyword>
<dbReference type="SUPFAM" id="SSF57959">
    <property type="entry name" value="Leucine zipper domain"/>
    <property type="match status" value="1"/>
</dbReference>
<comment type="similarity">
    <text evidence="2">Belongs to the bZIP family.</text>
</comment>
<accession>A0ABP0WT37</accession>
<proteinExistence type="inferred from homology"/>
<organism evidence="9 10">
    <name type="scientific">Sphagnum jensenii</name>
    <dbReference type="NCBI Taxonomy" id="128206"/>
    <lineage>
        <taxon>Eukaryota</taxon>
        <taxon>Viridiplantae</taxon>
        <taxon>Streptophyta</taxon>
        <taxon>Embryophyta</taxon>
        <taxon>Bryophyta</taxon>
        <taxon>Sphagnophytina</taxon>
        <taxon>Sphagnopsida</taxon>
        <taxon>Sphagnales</taxon>
        <taxon>Sphagnaceae</taxon>
        <taxon>Sphagnum</taxon>
    </lineage>
</organism>
<keyword evidence="5" id="KW-0804">Transcription</keyword>
<dbReference type="PANTHER" id="PTHR46714">
    <property type="entry name" value="TRANSCRIPTIONAL ACTIVATOR HAC1"/>
    <property type="match status" value="1"/>
</dbReference>
<dbReference type="InterPro" id="IPR044280">
    <property type="entry name" value="Hac1/HY5"/>
</dbReference>
<dbReference type="PANTHER" id="PTHR46714:SF6">
    <property type="entry name" value="TRANSCRIPTIONAL ACTIVATOR HAC1"/>
    <property type="match status" value="1"/>
</dbReference>
<dbReference type="Pfam" id="PF00170">
    <property type="entry name" value="bZIP_1"/>
    <property type="match status" value="1"/>
</dbReference>
<dbReference type="SMART" id="SM00338">
    <property type="entry name" value="BRLZ"/>
    <property type="match status" value="1"/>
</dbReference>
<evidence type="ECO:0000256" key="1">
    <source>
        <dbReference type="ARBA" id="ARBA00004123"/>
    </source>
</evidence>
<evidence type="ECO:0000313" key="9">
    <source>
        <dbReference type="EMBL" id="CAK9269582.1"/>
    </source>
</evidence>
<keyword evidence="4" id="KW-0238">DNA-binding</keyword>
<evidence type="ECO:0000256" key="6">
    <source>
        <dbReference type="ARBA" id="ARBA00023242"/>
    </source>
</evidence>
<keyword evidence="10" id="KW-1185">Reference proteome</keyword>
<dbReference type="InterPro" id="IPR004827">
    <property type="entry name" value="bZIP"/>
</dbReference>
<feature type="compositionally biased region" description="Acidic residues" evidence="7">
    <location>
        <begin position="14"/>
        <end position="41"/>
    </location>
</feature>
<sequence>MNDLEIQDEKDQWIDSEEEEEDIASETYSDESDDTDAEVPDMTDPVAAASTITQGTEERKVKLTPVRASIKENGKESDLGRGWKPVIGGKLQGLEDRAQMQGAPAGGAFLSPSPKQTSSEKSKSVSETPASSEQLTKEGKESDSDVRRVPEMSGNGLGVGAVSSRTHEKGGSGPSLRKRGGASADKEHKRLKRLLRNRVSAQQARERKKAYLTDLEVRSKELEQRNAELEERVSTLQHENQMLRQIVKNTTLKKNTAGGSPGV</sequence>
<evidence type="ECO:0000256" key="2">
    <source>
        <dbReference type="ARBA" id="ARBA00007163"/>
    </source>
</evidence>
<keyword evidence="6" id="KW-0539">Nucleus</keyword>
<feature type="domain" description="BZIP" evidence="8">
    <location>
        <begin position="187"/>
        <end position="250"/>
    </location>
</feature>
<name>A0ABP0WT37_9BRYO</name>
<gene>
    <name evidence="9" type="ORF">CSSPJE1EN1_LOCUS15060</name>
</gene>
<evidence type="ECO:0000313" key="10">
    <source>
        <dbReference type="Proteomes" id="UP001497444"/>
    </source>
</evidence>
<evidence type="ECO:0000256" key="7">
    <source>
        <dbReference type="SAM" id="MobiDB-lite"/>
    </source>
</evidence>
<dbReference type="Proteomes" id="UP001497444">
    <property type="component" value="Chromosome 2"/>
</dbReference>
<evidence type="ECO:0000259" key="8">
    <source>
        <dbReference type="PROSITE" id="PS50217"/>
    </source>
</evidence>
<feature type="region of interest" description="Disordered" evidence="7">
    <location>
        <begin position="1"/>
        <end position="207"/>
    </location>
</feature>
<dbReference type="Gene3D" id="1.20.5.490">
    <property type="entry name" value="Single helix bin"/>
    <property type="match status" value="1"/>
</dbReference>
<dbReference type="PROSITE" id="PS50217">
    <property type="entry name" value="BZIP"/>
    <property type="match status" value="1"/>
</dbReference>
<comment type="subcellular location">
    <subcellularLocation>
        <location evidence="1">Nucleus</location>
    </subcellularLocation>
</comment>
<dbReference type="InterPro" id="IPR046347">
    <property type="entry name" value="bZIP_sf"/>
</dbReference>
<feature type="compositionally biased region" description="Basic and acidic residues" evidence="7">
    <location>
        <begin position="69"/>
        <end position="81"/>
    </location>
</feature>
<dbReference type="EMBL" id="OZ020097">
    <property type="protein sequence ID" value="CAK9269582.1"/>
    <property type="molecule type" value="Genomic_DNA"/>
</dbReference>
<evidence type="ECO:0000256" key="4">
    <source>
        <dbReference type="ARBA" id="ARBA00023125"/>
    </source>
</evidence>
<evidence type="ECO:0000256" key="3">
    <source>
        <dbReference type="ARBA" id="ARBA00023015"/>
    </source>
</evidence>
<reference evidence="9 10" key="1">
    <citation type="submission" date="2024-02" db="EMBL/GenBank/DDBJ databases">
        <authorList>
            <consortium name="ELIXIR-Norway"/>
            <consortium name="Elixir Norway"/>
        </authorList>
    </citation>
    <scope>NUCLEOTIDE SEQUENCE [LARGE SCALE GENOMIC DNA]</scope>
</reference>
<evidence type="ECO:0000256" key="5">
    <source>
        <dbReference type="ARBA" id="ARBA00023163"/>
    </source>
</evidence>
<protein>
    <recommendedName>
        <fullName evidence="8">BZIP domain-containing protein</fullName>
    </recommendedName>
</protein>
<dbReference type="PROSITE" id="PS00036">
    <property type="entry name" value="BZIP_BASIC"/>
    <property type="match status" value="1"/>
</dbReference>
<feature type="compositionally biased region" description="Basic and acidic residues" evidence="7">
    <location>
        <begin position="135"/>
        <end position="150"/>
    </location>
</feature>
<dbReference type="CDD" id="cd14704">
    <property type="entry name" value="bZIP_HY5-like"/>
    <property type="match status" value="1"/>
</dbReference>